<evidence type="ECO:0000313" key="1">
    <source>
        <dbReference type="EMBL" id="HIU91716.1"/>
    </source>
</evidence>
<protein>
    <submittedName>
        <fullName evidence="1">Uncharacterized protein</fullName>
    </submittedName>
</protein>
<sequence length="82" mass="8771">MIQNLLGLISKTLTPARSTAISAVRPASVNPFATGQSSNPFMANSSISSNFYGKNNPVRGGYFAGYYNGKPNIVGRKLFLEV</sequence>
<proteinExistence type="predicted"/>
<dbReference type="Proteomes" id="UP000886748">
    <property type="component" value="Unassembled WGS sequence"/>
</dbReference>
<name>A0A9D1MYP7_9CLOT</name>
<comment type="caution">
    <text evidence="1">The sequence shown here is derived from an EMBL/GenBank/DDBJ whole genome shotgun (WGS) entry which is preliminary data.</text>
</comment>
<reference evidence="1" key="2">
    <citation type="journal article" date="2021" name="PeerJ">
        <title>Extensive microbial diversity within the chicken gut microbiome revealed by metagenomics and culture.</title>
        <authorList>
            <person name="Gilroy R."/>
            <person name="Ravi A."/>
            <person name="Getino M."/>
            <person name="Pursley I."/>
            <person name="Horton D.L."/>
            <person name="Alikhan N.F."/>
            <person name="Baker D."/>
            <person name="Gharbi K."/>
            <person name="Hall N."/>
            <person name="Watson M."/>
            <person name="Adriaenssens E.M."/>
            <person name="Foster-Nyarko E."/>
            <person name="Jarju S."/>
            <person name="Secka A."/>
            <person name="Antonio M."/>
            <person name="Oren A."/>
            <person name="Chaudhuri R.R."/>
            <person name="La Ragione R."/>
            <person name="Hildebrand F."/>
            <person name="Pallen M.J."/>
        </authorList>
    </citation>
    <scope>NUCLEOTIDE SEQUENCE</scope>
    <source>
        <strain evidence="1">CHK154-7741</strain>
    </source>
</reference>
<organism evidence="1 2">
    <name type="scientific">Candidatus Limenecus avicola</name>
    <dbReference type="NCBI Taxonomy" id="2840847"/>
    <lineage>
        <taxon>Bacteria</taxon>
        <taxon>Bacillati</taxon>
        <taxon>Bacillota</taxon>
        <taxon>Clostridia</taxon>
        <taxon>Eubacteriales</taxon>
        <taxon>Clostridiaceae</taxon>
        <taxon>Clostridiaceae incertae sedis</taxon>
        <taxon>Candidatus Limenecus</taxon>
    </lineage>
</organism>
<gene>
    <name evidence="1" type="ORF">IAD26_01130</name>
</gene>
<reference evidence="1" key="1">
    <citation type="submission" date="2020-10" db="EMBL/GenBank/DDBJ databases">
        <authorList>
            <person name="Gilroy R."/>
        </authorList>
    </citation>
    <scope>NUCLEOTIDE SEQUENCE</scope>
    <source>
        <strain evidence="1">CHK154-7741</strain>
    </source>
</reference>
<evidence type="ECO:0000313" key="2">
    <source>
        <dbReference type="Proteomes" id="UP000886748"/>
    </source>
</evidence>
<dbReference type="AlphaFoldDB" id="A0A9D1MYP7"/>
<accession>A0A9D1MYP7</accession>
<dbReference type="EMBL" id="DVOD01000009">
    <property type="protein sequence ID" value="HIU91716.1"/>
    <property type="molecule type" value="Genomic_DNA"/>
</dbReference>